<dbReference type="NCBIfam" id="NF004044">
    <property type="entry name" value="PRK05561.1"/>
    <property type="match status" value="1"/>
</dbReference>
<dbReference type="GO" id="GO:0005694">
    <property type="term" value="C:chromosome"/>
    <property type="evidence" value="ECO:0007669"/>
    <property type="project" value="InterPro"/>
</dbReference>
<dbReference type="InterPro" id="IPR002205">
    <property type="entry name" value="Topo_IIA_dom_A"/>
</dbReference>
<dbReference type="Gene3D" id="3.30.1360.40">
    <property type="match status" value="1"/>
</dbReference>
<dbReference type="InterPro" id="IPR035516">
    <property type="entry name" value="Gyrase/topoIV_suA_C"/>
</dbReference>
<dbReference type="Proteomes" id="UP000676649">
    <property type="component" value="Chromosome"/>
</dbReference>
<dbReference type="InterPro" id="IPR013760">
    <property type="entry name" value="Topo_IIA-like_dom_sf"/>
</dbReference>
<dbReference type="Pfam" id="PF00521">
    <property type="entry name" value="DNA_topoisoIV"/>
    <property type="match status" value="1"/>
</dbReference>
<dbReference type="FunFam" id="2.120.10.90:FF:000004">
    <property type="entry name" value="DNA gyrase subunit A"/>
    <property type="match status" value="1"/>
</dbReference>
<dbReference type="AlphaFoldDB" id="A0A975MKX4"/>
<dbReference type="Gene3D" id="1.10.268.10">
    <property type="entry name" value="Topoisomerase, domain 3"/>
    <property type="match status" value="1"/>
</dbReference>
<reference evidence="12" key="1">
    <citation type="submission" date="2021-04" db="EMBL/GenBank/DDBJ databases">
        <title>Draft genome sequence data of methanotrophic Methylovulum sp. strain S1L and Methylomonas sp. strain S2AM isolated from boreal lake water columns.</title>
        <authorList>
            <person name="Rissanen A.J."/>
            <person name="Mangayil R."/>
            <person name="Svenning M.M."/>
            <person name="Khanongnuch R."/>
        </authorList>
    </citation>
    <scope>NUCLEOTIDE SEQUENCE</scope>
    <source>
        <strain evidence="12">S2AM</strain>
    </source>
</reference>
<dbReference type="GO" id="GO:0006261">
    <property type="term" value="P:DNA-templated DNA replication"/>
    <property type="evidence" value="ECO:0007669"/>
    <property type="project" value="UniProtKB-UniRule"/>
</dbReference>
<keyword evidence="4 8" id="KW-0067">ATP-binding</keyword>
<dbReference type="GO" id="GO:0005737">
    <property type="term" value="C:cytoplasm"/>
    <property type="evidence" value="ECO:0007669"/>
    <property type="project" value="UniProtKB-SubCell"/>
</dbReference>
<evidence type="ECO:0000256" key="5">
    <source>
        <dbReference type="ARBA" id="ARBA00023029"/>
    </source>
</evidence>
<dbReference type="PANTHER" id="PTHR43493:SF5">
    <property type="entry name" value="DNA GYRASE SUBUNIT A, CHLOROPLASTIC_MITOCHONDRIAL"/>
    <property type="match status" value="1"/>
</dbReference>
<evidence type="ECO:0000256" key="1">
    <source>
        <dbReference type="ARBA" id="ARBA00000185"/>
    </source>
</evidence>
<feature type="compositionally biased region" description="Acidic residues" evidence="10">
    <location>
        <begin position="841"/>
        <end position="856"/>
    </location>
</feature>
<sequence length="867" mass="96153">MSDFAKEIFPVNLEDEMKQSYLDYAMSVIVGRALPDVRDGLKPVHRRVLYAMSELGNDWNKPYKKSARVVGDVIGKYHPHGDTAVYDTIVRMAQPFSLRYMLVDGQGNFGSVDGDSPAAMRYTEVRMSRIAHELLADLDKETVDFVANYDESESEPTVMPTKVPTLLINGSSGIAVGMATNIPPHNLGEIVSACLALIDNDDLTLHELMEIIPGPDFPTAGIINGASGIYEAYATGRGRIYLRGRSHFEDIGDSSRQAIITTELPYQVNKARLLEKIAELVKEGKLEGISGLRDESDKDGMRMVVELKRGEVPDVVLNNLYKHTQLQTVFGINMVALYDGRPECMNLKQILLAFIDHRREIVTRRTIYNLRKARDRAHVLEGLAVALANIDAMIELIKTSPNPQEAKQGLLERTWDAGLVASLLDRADAQRSRPDDLPVEFGILDGVYRLSETQAQAILDLRLHRLTGLEQDKIVNEYKELLALIDEYLYILGSDARLMEVIREELVEIKNQYADARRTEIIQDYTNLSREDLITEEDMVVTMSHAGYVKTQPLSDYRAQRRGGRGKSATATKENDFVEKLIIANTHDTILCFSSQGKVYGLKVFDLPVASRAASGKPFVNLLPLEEGEKINAMLPIREYSDDKYIFMATSSGVVKKTPLPEFARQRTNGKIAIDLNENDTLVGVAVTDGQQNVLLFSSDGKAVCFNESDVRSMGRTATGVRGIRLQDGQRVISLIIASEGTVLNITENGYGKRTKLEEFTQHRRGGQGLIAIQTSERNGAVVGAVLVNDNDEIMLITNGGILVRTRVNEISIVGRNTQGVTVIRLDKGEKVVGVDRIEGLGDEEDADAEFTDDVEITNTDNGAEEE</sequence>
<dbReference type="GO" id="GO:0003677">
    <property type="term" value="F:DNA binding"/>
    <property type="evidence" value="ECO:0007669"/>
    <property type="project" value="UniProtKB-UniRule"/>
</dbReference>
<dbReference type="FunFam" id="3.30.1360.40:FF:000002">
    <property type="entry name" value="DNA gyrase subunit A"/>
    <property type="match status" value="1"/>
</dbReference>
<keyword evidence="8" id="KW-0963">Cytoplasm</keyword>
<accession>A0A975MKX4</accession>
<evidence type="ECO:0000259" key="11">
    <source>
        <dbReference type="PROSITE" id="PS52040"/>
    </source>
</evidence>
<comment type="similarity">
    <text evidence="2 8">Belongs to the type II topoisomerase GyrA/ParC subunit family.</text>
</comment>
<dbReference type="Gene3D" id="3.90.199.10">
    <property type="entry name" value="Topoisomerase II, domain 5"/>
    <property type="match status" value="1"/>
</dbReference>
<dbReference type="PANTHER" id="PTHR43493">
    <property type="entry name" value="DNA GYRASE/TOPOISOMERASE SUBUNIT A"/>
    <property type="match status" value="1"/>
</dbReference>
<dbReference type="InterPro" id="IPR050220">
    <property type="entry name" value="Type_II_DNA_Topoisomerases"/>
</dbReference>
<evidence type="ECO:0000256" key="10">
    <source>
        <dbReference type="SAM" id="MobiDB-lite"/>
    </source>
</evidence>
<comment type="subunit">
    <text evidence="8">Heterotetramer, composed of two GyrA and two GyrB chains. In the heterotetramer, GyrA contains the active site tyrosine that forms a transient covalent intermediate with DNA, while GyrB binds cofactors and catalyzes ATP hydrolysis.</text>
</comment>
<keyword evidence="7 8" id="KW-0413">Isomerase</keyword>
<proteinExistence type="inferred from homology"/>
<feature type="compositionally biased region" description="Polar residues" evidence="10">
    <location>
        <begin position="857"/>
        <end position="867"/>
    </location>
</feature>
<organism evidence="12 13">
    <name type="scientific">Methylomonas paludis</name>
    <dbReference type="NCBI Taxonomy" id="1173101"/>
    <lineage>
        <taxon>Bacteria</taxon>
        <taxon>Pseudomonadati</taxon>
        <taxon>Pseudomonadota</taxon>
        <taxon>Gammaproteobacteria</taxon>
        <taxon>Methylococcales</taxon>
        <taxon>Methylococcaceae</taxon>
        <taxon>Methylomonas</taxon>
    </lineage>
</organism>
<evidence type="ECO:0000256" key="8">
    <source>
        <dbReference type="HAMAP-Rule" id="MF_01897"/>
    </source>
</evidence>
<evidence type="ECO:0000256" key="9">
    <source>
        <dbReference type="PROSITE-ProRule" id="PRU01384"/>
    </source>
</evidence>
<dbReference type="Gene3D" id="2.120.10.90">
    <property type="entry name" value="DNA gyrase/topoisomerase IV, subunit A, C-terminal"/>
    <property type="match status" value="1"/>
</dbReference>
<dbReference type="InterPro" id="IPR005743">
    <property type="entry name" value="GyrA"/>
</dbReference>
<gene>
    <name evidence="8 12" type="primary">gyrA</name>
    <name evidence="12" type="ORF">KEF85_08560</name>
</gene>
<dbReference type="InterPro" id="IPR013757">
    <property type="entry name" value="Topo_IIA_A_a_sf"/>
</dbReference>
<dbReference type="HAMAP" id="MF_01897">
    <property type="entry name" value="GyrA"/>
    <property type="match status" value="1"/>
</dbReference>
<dbReference type="PROSITE" id="PS52040">
    <property type="entry name" value="TOPO_IIA"/>
    <property type="match status" value="1"/>
</dbReference>
<dbReference type="NCBIfam" id="TIGR01063">
    <property type="entry name" value="gyrA"/>
    <property type="match status" value="1"/>
</dbReference>
<dbReference type="SUPFAM" id="SSF101904">
    <property type="entry name" value="GyrA/ParC C-terminal domain-like"/>
    <property type="match status" value="1"/>
</dbReference>
<keyword evidence="13" id="KW-1185">Reference proteome</keyword>
<comment type="subcellular location">
    <subcellularLocation>
        <location evidence="8">Cytoplasm</location>
    </subcellularLocation>
</comment>
<dbReference type="KEGG" id="mpad:KEF85_08560"/>
<dbReference type="SMART" id="SM00434">
    <property type="entry name" value="TOP4c"/>
    <property type="match status" value="1"/>
</dbReference>
<keyword evidence="6 8" id="KW-0238">DNA-binding</keyword>
<comment type="function">
    <text evidence="8">A type II topoisomerase that negatively supercoils closed circular double-stranded (ds) DNA in an ATP-dependent manner to modulate DNA topology and maintain chromosomes in an underwound state. Negative supercoiling favors strand separation, and DNA replication, transcription, recombination and repair, all of which involve strand separation. Also able to catalyze the interconversion of other topological isomers of dsDNA rings, including catenanes and knotted rings. Type II topoisomerases break and join 2 DNA strands simultaneously in an ATP-dependent manner.</text>
</comment>
<feature type="active site" description="O-(5'-phospho-DNA)-tyrosine intermediate" evidence="8 9">
    <location>
        <position position="122"/>
    </location>
</feature>
<evidence type="ECO:0000256" key="4">
    <source>
        <dbReference type="ARBA" id="ARBA00022840"/>
    </source>
</evidence>
<dbReference type="NCBIfam" id="NF004043">
    <property type="entry name" value="PRK05560.1"/>
    <property type="match status" value="1"/>
</dbReference>
<dbReference type="EMBL" id="CP073754">
    <property type="protein sequence ID" value="QWF69435.1"/>
    <property type="molecule type" value="Genomic_DNA"/>
</dbReference>
<keyword evidence="3 8" id="KW-0547">Nucleotide-binding</keyword>
<dbReference type="GO" id="GO:0009330">
    <property type="term" value="C:DNA topoisomerase type II (double strand cut, ATP-hydrolyzing) complex"/>
    <property type="evidence" value="ECO:0007669"/>
    <property type="project" value="TreeGrafter"/>
</dbReference>
<feature type="domain" description="Topo IIA-type catalytic" evidence="11">
    <location>
        <begin position="34"/>
        <end position="533"/>
    </location>
</feature>
<evidence type="ECO:0000256" key="3">
    <source>
        <dbReference type="ARBA" id="ARBA00022741"/>
    </source>
</evidence>
<dbReference type="Pfam" id="PF03989">
    <property type="entry name" value="DNA_gyraseA_C"/>
    <property type="match status" value="6"/>
</dbReference>
<dbReference type="CDD" id="cd00187">
    <property type="entry name" value="TOP4c"/>
    <property type="match status" value="1"/>
</dbReference>
<name>A0A975MKX4_9GAMM</name>
<feature type="short sequence motif" description="GyrA-box" evidence="8">
    <location>
        <begin position="560"/>
        <end position="566"/>
    </location>
</feature>
<dbReference type="EC" id="5.6.2.2" evidence="8"/>
<dbReference type="InterPro" id="IPR013758">
    <property type="entry name" value="Topo_IIA_A/C_ab"/>
</dbReference>
<keyword evidence="5 8" id="KW-0799">Topoisomerase</keyword>
<evidence type="ECO:0000256" key="2">
    <source>
        <dbReference type="ARBA" id="ARBA00008263"/>
    </source>
</evidence>
<dbReference type="FunFam" id="3.90.199.10:FF:000001">
    <property type="entry name" value="DNA gyrase subunit A"/>
    <property type="match status" value="1"/>
</dbReference>
<dbReference type="GO" id="GO:0005524">
    <property type="term" value="F:ATP binding"/>
    <property type="evidence" value="ECO:0007669"/>
    <property type="project" value="UniProtKB-UniRule"/>
</dbReference>
<comment type="miscellaneous">
    <text evidence="8">Few gyrases are as efficient as E.coli at forming negative supercoils. Not all organisms have 2 type II topoisomerases; in organisms with a single type II topoisomerase this enzyme also has to decatenate newly replicated chromosomes.</text>
</comment>
<evidence type="ECO:0000256" key="6">
    <source>
        <dbReference type="ARBA" id="ARBA00023125"/>
    </source>
</evidence>
<dbReference type="GO" id="GO:0034335">
    <property type="term" value="F:DNA negative supercoiling activity"/>
    <property type="evidence" value="ECO:0007669"/>
    <property type="project" value="UniProtKB-ARBA"/>
</dbReference>
<dbReference type="GO" id="GO:0006265">
    <property type="term" value="P:DNA topological change"/>
    <property type="evidence" value="ECO:0007669"/>
    <property type="project" value="UniProtKB-UniRule"/>
</dbReference>
<evidence type="ECO:0000313" key="13">
    <source>
        <dbReference type="Proteomes" id="UP000676649"/>
    </source>
</evidence>
<dbReference type="RefSeq" id="WP_215579359.1">
    <property type="nucleotide sequence ID" value="NZ_CP073754.1"/>
</dbReference>
<evidence type="ECO:0000256" key="7">
    <source>
        <dbReference type="ARBA" id="ARBA00023235"/>
    </source>
</evidence>
<dbReference type="SUPFAM" id="SSF56719">
    <property type="entry name" value="Type II DNA topoisomerase"/>
    <property type="match status" value="1"/>
</dbReference>
<feature type="region of interest" description="Disordered" evidence="10">
    <location>
        <begin position="839"/>
        <end position="867"/>
    </location>
</feature>
<protein>
    <recommendedName>
        <fullName evidence="8">DNA gyrase subunit A</fullName>
        <ecNumber evidence="8">5.6.2.2</ecNumber>
    </recommendedName>
</protein>
<dbReference type="InterPro" id="IPR006691">
    <property type="entry name" value="GyrA/parC_rep"/>
</dbReference>
<comment type="catalytic activity">
    <reaction evidence="1 8 9">
        <text>ATP-dependent breakage, passage and rejoining of double-stranded DNA.</text>
        <dbReference type="EC" id="5.6.2.2"/>
    </reaction>
</comment>
<evidence type="ECO:0000313" key="12">
    <source>
        <dbReference type="EMBL" id="QWF69435.1"/>
    </source>
</evidence>